<proteinExistence type="predicted"/>
<reference evidence="1" key="2">
    <citation type="submission" date="2023-02" db="EMBL/GenBank/DDBJ databases">
        <authorList>
            <person name="Swenson N.G."/>
            <person name="Wegrzyn J.L."/>
            <person name="Mcevoy S.L."/>
        </authorList>
    </citation>
    <scope>NUCLEOTIDE SEQUENCE</scope>
    <source>
        <strain evidence="1">91603</strain>
        <tissue evidence="1">Leaf</tissue>
    </source>
</reference>
<dbReference type="Proteomes" id="UP001064489">
    <property type="component" value="Chromosome 4"/>
</dbReference>
<gene>
    <name evidence="1" type="ORF">LWI28_023739</name>
</gene>
<evidence type="ECO:0000313" key="1">
    <source>
        <dbReference type="EMBL" id="KAI9182269.1"/>
    </source>
</evidence>
<reference evidence="1" key="1">
    <citation type="journal article" date="2022" name="Plant J.">
        <title>Strategies of tolerance reflected in two North American maple genomes.</title>
        <authorList>
            <person name="McEvoy S.L."/>
            <person name="Sezen U.U."/>
            <person name="Trouern-Trend A."/>
            <person name="McMahon S.M."/>
            <person name="Schaberg P.G."/>
            <person name="Yang J."/>
            <person name="Wegrzyn J.L."/>
            <person name="Swenson N.G."/>
        </authorList>
    </citation>
    <scope>NUCLEOTIDE SEQUENCE</scope>
    <source>
        <strain evidence="1">91603</strain>
    </source>
</reference>
<keyword evidence="2" id="KW-1185">Reference proteome</keyword>
<protein>
    <submittedName>
        <fullName evidence="1">Uncharacterized protein</fullName>
    </submittedName>
</protein>
<organism evidence="1 2">
    <name type="scientific">Acer negundo</name>
    <name type="common">Box elder</name>
    <dbReference type="NCBI Taxonomy" id="4023"/>
    <lineage>
        <taxon>Eukaryota</taxon>
        <taxon>Viridiplantae</taxon>
        <taxon>Streptophyta</taxon>
        <taxon>Embryophyta</taxon>
        <taxon>Tracheophyta</taxon>
        <taxon>Spermatophyta</taxon>
        <taxon>Magnoliopsida</taxon>
        <taxon>eudicotyledons</taxon>
        <taxon>Gunneridae</taxon>
        <taxon>Pentapetalae</taxon>
        <taxon>rosids</taxon>
        <taxon>malvids</taxon>
        <taxon>Sapindales</taxon>
        <taxon>Sapindaceae</taxon>
        <taxon>Hippocastanoideae</taxon>
        <taxon>Acereae</taxon>
        <taxon>Acer</taxon>
    </lineage>
</organism>
<name>A0AAD5J0X8_ACENE</name>
<accession>A0AAD5J0X8</accession>
<sequence length="102" mass="11411">MKGCCSTGLSFWHPIVPDFHEVVLGNDSDGCFHPRIGSDCLFANEVPFDLNIAVLSGLESGFYFYLKDFPPRPSAVWLGIIAGKEILPRYTGNHLFLPPVRW</sequence>
<dbReference type="AlphaFoldDB" id="A0AAD5J0X8"/>
<dbReference type="EMBL" id="JAJSOW010000101">
    <property type="protein sequence ID" value="KAI9182269.1"/>
    <property type="molecule type" value="Genomic_DNA"/>
</dbReference>
<evidence type="ECO:0000313" key="2">
    <source>
        <dbReference type="Proteomes" id="UP001064489"/>
    </source>
</evidence>
<comment type="caution">
    <text evidence="1">The sequence shown here is derived from an EMBL/GenBank/DDBJ whole genome shotgun (WGS) entry which is preliminary data.</text>
</comment>